<dbReference type="PATRIC" id="fig|1637645.4.peg.4499"/>
<evidence type="ECO:0000256" key="1">
    <source>
        <dbReference type="SAM" id="MobiDB-lite"/>
    </source>
</evidence>
<dbReference type="NCBIfam" id="NF002033">
    <property type="entry name" value="PRK00861.1"/>
    <property type="match status" value="1"/>
</dbReference>
<evidence type="ECO:0000259" key="2">
    <source>
        <dbReference type="PROSITE" id="PS50146"/>
    </source>
</evidence>
<dbReference type="GO" id="GO:0005524">
    <property type="term" value="F:ATP binding"/>
    <property type="evidence" value="ECO:0007669"/>
    <property type="project" value="InterPro"/>
</dbReference>
<gene>
    <name evidence="3" type="ORF">WN50_04175</name>
</gene>
<organism evidence="3 4">
    <name type="scientific">Limnoraphis robusta CS-951</name>
    <dbReference type="NCBI Taxonomy" id="1637645"/>
    <lineage>
        <taxon>Bacteria</taxon>
        <taxon>Bacillati</taxon>
        <taxon>Cyanobacteriota</taxon>
        <taxon>Cyanophyceae</taxon>
        <taxon>Oscillatoriophycideae</taxon>
        <taxon>Oscillatoriales</taxon>
        <taxon>Sirenicapillariaceae</taxon>
        <taxon>Limnoraphis</taxon>
    </lineage>
</organism>
<name>A0A0F5YKV2_9CYAN</name>
<dbReference type="SMART" id="SM00046">
    <property type="entry name" value="DAGKc"/>
    <property type="match status" value="1"/>
</dbReference>
<dbReference type="RefSeq" id="WP_046277249.1">
    <property type="nucleotide sequence ID" value="NZ_LATL02000229.1"/>
</dbReference>
<dbReference type="GO" id="GO:0008654">
    <property type="term" value="P:phospholipid biosynthetic process"/>
    <property type="evidence" value="ECO:0007669"/>
    <property type="project" value="InterPro"/>
</dbReference>
<dbReference type="InterPro" id="IPR001206">
    <property type="entry name" value="Diacylglycerol_kinase_cat_dom"/>
</dbReference>
<dbReference type="GO" id="GO:0005829">
    <property type="term" value="C:cytosol"/>
    <property type="evidence" value="ECO:0007669"/>
    <property type="project" value="TreeGrafter"/>
</dbReference>
<dbReference type="NCBIfam" id="TIGR00147">
    <property type="entry name" value="YegS/Rv2252/BmrU family lipid kinase"/>
    <property type="match status" value="1"/>
</dbReference>
<dbReference type="GO" id="GO:0019242">
    <property type="term" value="P:methylglyoxal biosynthetic process"/>
    <property type="evidence" value="ECO:0007669"/>
    <property type="project" value="InterPro"/>
</dbReference>
<dbReference type="Pfam" id="PF00781">
    <property type="entry name" value="DAGK_cat"/>
    <property type="match status" value="1"/>
</dbReference>
<dbReference type="PANTHER" id="PTHR30492:SF0">
    <property type="entry name" value="METHYLGLYOXAL SYNTHASE"/>
    <property type="match status" value="1"/>
</dbReference>
<accession>A0A0F5YKV2</accession>
<dbReference type="InterPro" id="IPR005218">
    <property type="entry name" value="Diacylglycerol/lipid_kinase"/>
</dbReference>
<keyword evidence="3" id="KW-0808">Transferase</keyword>
<feature type="region of interest" description="Disordered" evidence="1">
    <location>
        <begin position="311"/>
        <end position="334"/>
    </location>
</feature>
<dbReference type="OrthoDB" id="142078at2"/>
<dbReference type="GO" id="GO:0008929">
    <property type="term" value="F:methylglyoxal synthase activity"/>
    <property type="evidence" value="ECO:0007669"/>
    <property type="project" value="InterPro"/>
</dbReference>
<dbReference type="InterPro" id="IPR045540">
    <property type="entry name" value="YegS/DAGK_C"/>
</dbReference>
<dbReference type="Proteomes" id="UP000033607">
    <property type="component" value="Unassembled WGS sequence"/>
</dbReference>
<dbReference type="PANTHER" id="PTHR30492">
    <property type="entry name" value="METHYLGLYOXAL SYNTHASE"/>
    <property type="match status" value="1"/>
</dbReference>
<sequence length="348" mass="37731">MLDSACLIFNPVAGQSDPDQDLCEIKRHLKPHIHLDIQFTTEDISAQQLAQEALERNVECLIASGGDGTVSQVAGVLVESDISLGIIARGTANAFANALNIPQDIEGACKVILAGKQRVVDMGRCEGKPMMLLAGVGLEAGMIEDANRKAKNRFGVLAYYIAAFKQWKGFKTFYAQLETQDRIIEVEATAITIANVAPASSILAQGPAGIIVDDGLLDVTIFSPKNRWKAVGASYHLLLSALAEDNATRNDIGYFRTQRIRVSTDPPQKVAVDGEVVGQTPVEIECIPGKLNIIVPDKFSSEQPEKLQGLPGLKIKSKTGEPQNQVQTQQKEEKSNIDVLIVDYRLPD</sequence>
<dbReference type="EMBL" id="LATL02000229">
    <property type="protein sequence ID" value="KKD39287.1"/>
    <property type="molecule type" value="Genomic_DNA"/>
</dbReference>
<dbReference type="Gene3D" id="2.60.200.40">
    <property type="match status" value="1"/>
</dbReference>
<dbReference type="Gene3D" id="3.40.50.10330">
    <property type="entry name" value="Probable inorganic polyphosphate/atp-NAD kinase, domain 1"/>
    <property type="match status" value="1"/>
</dbReference>
<dbReference type="AlphaFoldDB" id="A0A0F5YKV2"/>
<dbReference type="GO" id="GO:0016301">
    <property type="term" value="F:kinase activity"/>
    <property type="evidence" value="ECO:0007669"/>
    <property type="project" value="UniProtKB-KW"/>
</dbReference>
<feature type="compositionally biased region" description="Polar residues" evidence="1">
    <location>
        <begin position="320"/>
        <end position="329"/>
    </location>
</feature>
<dbReference type="PROSITE" id="PS50146">
    <property type="entry name" value="DAGK"/>
    <property type="match status" value="1"/>
</dbReference>
<dbReference type="InterPro" id="IPR004363">
    <property type="entry name" value="Methylgl_synth"/>
</dbReference>
<protein>
    <submittedName>
        <fullName evidence="3">Lipid kinase</fullName>
    </submittedName>
</protein>
<evidence type="ECO:0000313" key="3">
    <source>
        <dbReference type="EMBL" id="KKD39287.1"/>
    </source>
</evidence>
<dbReference type="InterPro" id="IPR016064">
    <property type="entry name" value="NAD/diacylglycerol_kinase_sf"/>
</dbReference>
<dbReference type="InterPro" id="IPR017438">
    <property type="entry name" value="ATP-NAD_kinase_N"/>
</dbReference>
<reference evidence="3 4" key="1">
    <citation type="submission" date="2015-06" db="EMBL/GenBank/DDBJ databases">
        <title>Draft genome assembly of filamentous brackish cyanobacterium Limnoraphis robusta strain CS-951.</title>
        <authorList>
            <person name="Willis A."/>
            <person name="Parks M."/>
            <person name="Burford M.A."/>
        </authorList>
    </citation>
    <scope>NUCLEOTIDE SEQUENCE [LARGE SCALE GENOMIC DNA]</scope>
    <source>
        <strain evidence="3 4">CS-951</strain>
    </source>
</reference>
<keyword evidence="3" id="KW-0418">Kinase</keyword>
<evidence type="ECO:0000313" key="4">
    <source>
        <dbReference type="Proteomes" id="UP000033607"/>
    </source>
</evidence>
<feature type="domain" description="DAGKc" evidence="2">
    <location>
        <begin position="1"/>
        <end position="129"/>
    </location>
</feature>
<proteinExistence type="predicted"/>
<dbReference type="Pfam" id="PF19279">
    <property type="entry name" value="YegS_C"/>
    <property type="match status" value="1"/>
</dbReference>
<dbReference type="SUPFAM" id="SSF111331">
    <property type="entry name" value="NAD kinase/diacylglycerol kinase-like"/>
    <property type="match status" value="1"/>
</dbReference>
<comment type="caution">
    <text evidence="3">The sequence shown here is derived from an EMBL/GenBank/DDBJ whole genome shotgun (WGS) entry which is preliminary data.</text>
</comment>